<dbReference type="Pfam" id="PF14090">
    <property type="entry name" value="HTH_39"/>
    <property type="match status" value="1"/>
</dbReference>
<keyword evidence="4" id="KW-1185">Reference proteome</keyword>
<evidence type="ECO:0000259" key="2">
    <source>
        <dbReference type="Pfam" id="PF14090"/>
    </source>
</evidence>
<dbReference type="EMBL" id="JAMJPK010000004">
    <property type="protein sequence ID" value="MCL7940696.1"/>
    <property type="molecule type" value="Genomic_DNA"/>
</dbReference>
<gene>
    <name evidence="3" type="ORF">M8009_10380</name>
</gene>
<name>A0ABT0T1A7_9GAMM</name>
<feature type="compositionally biased region" description="Basic and acidic residues" evidence="1">
    <location>
        <begin position="15"/>
        <end position="27"/>
    </location>
</feature>
<feature type="region of interest" description="Disordered" evidence="1">
    <location>
        <begin position="1"/>
        <end position="29"/>
    </location>
</feature>
<proteinExistence type="predicted"/>
<dbReference type="InterPro" id="IPR055245">
    <property type="entry name" value="HTH_proteobacteria"/>
</dbReference>
<comment type="caution">
    <text evidence="3">The sequence shown here is derived from an EMBL/GenBank/DDBJ whole genome shotgun (WGS) entry which is preliminary data.</text>
</comment>
<dbReference type="Proteomes" id="UP001165369">
    <property type="component" value="Unassembled WGS sequence"/>
</dbReference>
<reference evidence="3" key="1">
    <citation type="submission" date="2022-05" db="EMBL/GenBank/DDBJ databases">
        <title>Halomonas geminus sp. nov. and Halomonas llamarensis sp. nov. isolated from high-altitude salars of the Atacama Desert.</title>
        <authorList>
            <person name="Hintersatz C."/>
            <person name="Rojas L.A."/>
            <person name="Wei T.-S."/>
            <person name="Kutschke S."/>
            <person name="Lehmann F."/>
            <person name="Jain R."/>
            <person name="Pollmann K."/>
        </authorList>
    </citation>
    <scope>NUCLEOTIDE SEQUENCE</scope>
    <source>
        <strain evidence="3">ATCH28</strain>
    </source>
</reference>
<accession>A0ABT0T1A7</accession>
<organism evidence="3 4">
    <name type="scientific">Halomonas gemina</name>
    <dbReference type="NCBI Taxonomy" id="2945105"/>
    <lineage>
        <taxon>Bacteria</taxon>
        <taxon>Pseudomonadati</taxon>
        <taxon>Pseudomonadota</taxon>
        <taxon>Gammaproteobacteria</taxon>
        <taxon>Oceanospirillales</taxon>
        <taxon>Halomonadaceae</taxon>
        <taxon>Halomonas</taxon>
    </lineage>
</organism>
<evidence type="ECO:0000313" key="4">
    <source>
        <dbReference type="Proteomes" id="UP001165369"/>
    </source>
</evidence>
<protein>
    <submittedName>
        <fullName evidence="3">Helix-turn-helix domain-containing protein</fullName>
    </submittedName>
</protein>
<evidence type="ECO:0000313" key="3">
    <source>
        <dbReference type="EMBL" id="MCL7940696.1"/>
    </source>
</evidence>
<feature type="domain" description="Winged helix-turn-helix" evidence="2">
    <location>
        <begin position="37"/>
        <end position="97"/>
    </location>
</feature>
<sequence>MNTKKENLGPEEEGRDQSKVKRTETRGSARYKINPTSQKGRVLLALSERAKSSAELQWELRIAHAPSVIRDLRKAGIHIVSESHPWPSRPGKTISRYRLMAGGG</sequence>
<evidence type="ECO:0000256" key="1">
    <source>
        <dbReference type="SAM" id="MobiDB-lite"/>
    </source>
</evidence>
<dbReference type="RefSeq" id="WP_250060756.1">
    <property type="nucleotide sequence ID" value="NZ_JAMJPK010000004.1"/>
</dbReference>